<comment type="caution">
    <text evidence="2">The sequence shown here is derived from an EMBL/GenBank/DDBJ whole genome shotgun (WGS) entry which is preliminary data.</text>
</comment>
<accession>A0A4R0RKJ5</accession>
<dbReference type="OrthoDB" id="8062037at2759"/>
<dbReference type="AlphaFoldDB" id="A0A4R0RKJ5"/>
<keyword evidence="3" id="KW-1185">Reference proteome</keyword>
<evidence type="ECO:0000313" key="2">
    <source>
        <dbReference type="EMBL" id="TCD64318.1"/>
    </source>
</evidence>
<proteinExistence type="predicted"/>
<feature type="compositionally biased region" description="Basic and acidic residues" evidence="1">
    <location>
        <begin position="38"/>
        <end position="47"/>
    </location>
</feature>
<evidence type="ECO:0008006" key="4">
    <source>
        <dbReference type="Google" id="ProtNLM"/>
    </source>
</evidence>
<feature type="compositionally biased region" description="Polar residues" evidence="1">
    <location>
        <begin position="95"/>
        <end position="105"/>
    </location>
</feature>
<dbReference type="STRING" id="92696.A0A4R0RKJ5"/>
<gene>
    <name evidence="2" type="ORF">EIP91_004265</name>
</gene>
<reference evidence="2 3" key="1">
    <citation type="submission" date="2018-11" db="EMBL/GenBank/DDBJ databases">
        <title>Genome assembly of Steccherinum ochraceum LE-BIN_3174, the white-rot fungus of the Steccherinaceae family (The Residual Polyporoid clade, Polyporales, Basidiomycota).</title>
        <authorList>
            <person name="Fedorova T.V."/>
            <person name="Glazunova O.A."/>
            <person name="Landesman E.O."/>
            <person name="Moiseenko K.V."/>
            <person name="Psurtseva N.V."/>
            <person name="Savinova O.S."/>
            <person name="Shakhova N.V."/>
            <person name="Tyazhelova T.V."/>
            <person name="Vasina D.V."/>
        </authorList>
    </citation>
    <scope>NUCLEOTIDE SEQUENCE [LARGE SCALE GENOMIC DNA]</scope>
    <source>
        <strain evidence="2 3">LE-BIN_3174</strain>
    </source>
</reference>
<feature type="compositionally biased region" description="Polar residues" evidence="1">
    <location>
        <begin position="118"/>
        <end position="131"/>
    </location>
</feature>
<evidence type="ECO:0000313" key="3">
    <source>
        <dbReference type="Proteomes" id="UP000292702"/>
    </source>
</evidence>
<protein>
    <recommendedName>
        <fullName evidence="4">RING-type E3 ubiquitin transferase</fullName>
    </recommendedName>
</protein>
<evidence type="ECO:0000256" key="1">
    <source>
        <dbReference type="SAM" id="MobiDB-lite"/>
    </source>
</evidence>
<sequence length="329" mass="35517">MASREPMWFCHECEAEMRPMMMPDPHCERCNSTFVEKIENTDDDPRQYHQHAGGGPEGNGEAFDPLDFLMNLSAMVAEGPPPPTGARPRDRPRSPQFTTNSSNFSIRIDRTGDGPTRTVFTSNRTPPTRSDSIPPIFGAAGGTRNREDADITGPLMFQYLAALLAGPGGRNGAGGPFAQMFGPGQEPGRMGDYVFSQQALDEIMTQLMENSTSRPVPATEDIMQKLPKTVLEDGSPLLEKDCAVCKDPFQLGTEDPAEQCADTSSYHNHTTMDPVKVHPGVLVHRGLTTAATHHALPFLGLAALVALTPIPPLVKVLTTPVLAPVCSGI</sequence>
<dbReference type="EMBL" id="RWJN01000243">
    <property type="protein sequence ID" value="TCD64318.1"/>
    <property type="molecule type" value="Genomic_DNA"/>
</dbReference>
<name>A0A4R0RKJ5_9APHY</name>
<dbReference type="Proteomes" id="UP000292702">
    <property type="component" value="Unassembled WGS sequence"/>
</dbReference>
<feature type="region of interest" description="Disordered" evidence="1">
    <location>
        <begin position="38"/>
        <end position="136"/>
    </location>
</feature>
<organism evidence="2 3">
    <name type="scientific">Steccherinum ochraceum</name>
    <dbReference type="NCBI Taxonomy" id="92696"/>
    <lineage>
        <taxon>Eukaryota</taxon>
        <taxon>Fungi</taxon>
        <taxon>Dikarya</taxon>
        <taxon>Basidiomycota</taxon>
        <taxon>Agaricomycotina</taxon>
        <taxon>Agaricomycetes</taxon>
        <taxon>Polyporales</taxon>
        <taxon>Steccherinaceae</taxon>
        <taxon>Steccherinum</taxon>
    </lineage>
</organism>